<comment type="caution">
    <text evidence="1">The sequence shown here is derived from an EMBL/GenBank/DDBJ whole genome shotgun (WGS) entry which is preliminary data.</text>
</comment>
<protein>
    <submittedName>
        <fullName evidence="1">Uncharacterized protein</fullName>
    </submittedName>
</protein>
<keyword evidence="2" id="KW-1185">Reference proteome</keyword>
<organism evidence="1 2">
    <name type="scientific">Paenibacillus rigui</name>
    <dbReference type="NCBI Taxonomy" id="554312"/>
    <lineage>
        <taxon>Bacteria</taxon>
        <taxon>Bacillati</taxon>
        <taxon>Bacillota</taxon>
        <taxon>Bacilli</taxon>
        <taxon>Bacillales</taxon>
        <taxon>Paenibacillaceae</taxon>
        <taxon>Paenibacillus</taxon>
    </lineage>
</organism>
<dbReference type="OrthoDB" id="2692034at2"/>
<evidence type="ECO:0000313" key="1">
    <source>
        <dbReference type="EMBL" id="OXM86079.1"/>
    </source>
</evidence>
<proteinExistence type="predicted"/>
<dbReference type="AlphaFoldDB" id="A0A229UT65"/>
<evidence type="ECO:0000313" key="2">
    <source>
        <dbReference type="Proteomes" id="UP000215509"/>
    </source>
</evidence>
<dbReference type="Proteomes" id="UP000215509">
    <property type="component" value="Unassembled WGS sequence"/>
</dbReference>
<name>A0A229UT65_9BACL</name>
<reference evidence="1 2" key="1">
    <citation type="submission" date="2017-07" db="EMBL/GenBank/DDBJ databases">
        <title>Genome sequencing and assembly of Paenibacillus rigui.</title>
        <authorList>
            <person name="Mayilraj S."/>
        </authorList>
    </citation>
    <scope>NUCLEOTIDE SEQUENCE [LARGE SCALE GENOMIC DNA]</scope>
    <source>
        <strain evidence="1 2">JCM 16352</strain>
    </source>
</reference>
<gene>
    <name evidence="1" type="ORF">CF651_12740</name>
</gene>
<dbReference type="RefSeq" id="WP_094015229.1">
    <property type="nucleotide sequence ID" value="NZ_NMQW01000017.1"/>
</dbReference>
<accession>A0A229UT65</accession>
<sequence>MRLEDVFFNWLQMKIVSEARPGDQAAEDTRSFFEEILREDHAVTDWRTESDETRIYVTYEQHDSAKKLFFDKELAEQLLEDINSNPKYNQ</sequence>
<dbReference type="EMBL" id="NMQW01000017">
    <property type="protein sequence ID" value="OXM86079.1"/>
    <property type="molecule type" value="Genomic_DNA"/>
</dbReference>